<evidence type="ECO:0000256" key="3">
    <source>
        <dbReference type="ARBA" id="ARBA00023002"/>
    </source>
</evidence>
<dbReference type="OrthoDB" id="191139at2759"/>
<keyword evidence="6" id="KW-1185">Reference proteome</keyword>
<dbReference type="PANTHER" id="PTHR24320">
    <property type="entry name" value="RETINOL DEHYDROGENASE"/>
    <property type="match status" value="1"/>
</dbReference>
<dbReference type="Pfam" id="PF00106">
    <property type="entry name" value="adh_short"/>
    <property type="match status" value="1"/>
</dbReference>
<dbReference type="PRINTS" id="PR00081">
    <property type="entry name" value="GDHRDH"/>
</dbReference>
<gene>
    <name evidence="5" type="ORF">CBYS24578_00015543</name>
</gene>
<reference evidence="5 6" key="2">
    <citation type="submission" date="2021-10" db="EMBL/GenBank/DDBJ databases">
        <authorList>
            <person name="Piombo E."/>
        </authorList>
    </citation>
    <scope>NUCLEOTIDE SEQUENCE [LARGE SCALE GENOMIC DNA]</scope>
</reference>
<reference evidence="6" key="1">
    <citation type="submission" date="2019-06" db="EMBL/GenBank/DDBJ databases">
        <authorList>
            <person name="Broberg M."/>
        </authorList>
    </citation>
    <scope>NUCLEOTIDE SEQUENCE [LARGE SCALE GENOMIC DNA]</scope>
</reference>
<dbReference type="PANTHER" id="PTHR24320:SF283">
    <property type="entry name" value="RETINOL DEHYDROGENASE 11"/>
    <property type="match status" value="1"/>
</dbReference>
<dbReference type="EMBL" id="CABFNO020001255">
    <property type="protein sequence ID" value="CAG9975168.1"/>
    <property type="molecule type" value="Genomic_DNA"/>
</dbReference>
<evidence type="ECO:0000313" key="6">
    <source>
        <dbReference type="Proteomes" id="UP000754883"/>
    </source>
</evidence>
<proteinExistence type="inferred from homology"/>
<dbReference type="InterPro" id="IPR036291">
    <property type="entry name" value="NAD(P)-bd_dom_sf"/>
</dbReference>
<dbReference type="CDD" id="cd05327">
    <property type="entry name" value="retinol-DH_like_SDR_c_like"/>
    <property type="match status" value="1"/>
</dbReference>
<evidence type="ECO:0000256" key="2">
    <source>
        <dbReference type="ARBA" id="ARBA00022857"/>
    </source>
</evidence>
<comment type="similarity">
    <text evidence="1 4">Belongs to the short-chain dehydrogenases/reductases (SDR) family.</text>
</comment>
<dbReference type="Proteomes" id="UP000754883">
    <property type="component" value="Unassembled WGS sequence"/>
</dbReference>
<dbReference type="Gene3D" id="3.40.50.720">
    <property type="entry name" value="NAD(P)-binding Rossmann-like Domain"/>
    <property type="match status" value="1"/>
</dbReference>
<dbReference type="AlphaFoldDB" id="A0A9N9TYN1"/>
<keyword evidence="3" id="KW-0560">Oxidoreductase</keyword>
<name>A0A9N9TYN1_9HYPO</name>
<dbReference type="InterPro" id="IPR002347">
    <property type="entry name" value="SDR_fam"/>
</dbReference>
<dbReference type="PROSITE" id="PS00061">
    <property type="entry name" value="ADH_SHORT"/>
    <property type="match status" value="1"/>
</dbReference>
<evidence type="ECO:0000256" key="1">
    <source>
        <dbReference type="ARBA" id="ARBA00006484"/>
    </source>
</evidence>
<dbReference type="InterPro" id="IPR020904">
    <property type="entry name" value="Sc_DH/Rdtase_CS"/>
</dbReference>
<evidence type="ECO:0000313" key="5">
    <source>
        <dbReference type="EMBL" id="CAG9975168.1"/>
    </source>
</evidence>
<evidence type="ECO:0000256" key="4">
    <source>
        <dbReference type="RuleBase" id="RU000363"/>
    </source>
</evidence>
<accession>A0A9N9TYN1</accession>
<dbReference type="SUPFAM" id="SSF51735">
    <property type="entry name" value="NAD(P)-binding Rossmann-fold domains"/>
    <property type="match status" value="1"/>
</dbReference>
<protein>
    <recommendedName>
        <fullName evidence="7">Short-chain dehydrogenase</fullName>
    </recommendedName>
</protein>
<organism evidence="5 6">
    <name type="scientific">Clonostachys byssicola</name>
    <dbReference type="NCBI Taxonomy" id="160290"/>
    <lineage>
        <taxon>Eukaryota</taxon>
        <taxon>Fungi</taxon>
        <taxon>Dikarya</taxon>
        <taxon>Ascomycota</taxon>
        <taxon>Pezizomycotina</taxon>
        <taxon>Sordariomycetes</taxon>
        <taxon>Hypocreomycetidae</taxon>
        <taxon>Hypocreales</taxon>
        <taxon>Bionectriaceae</taxon>
        <taxon>Clonostachys</taxon>
    </lineage>
</organism>
<dbReference type="PRINTS" id="PR00080">
    <property type="entry name" value="SDRFAMILY"/>
</dbReference>
<evidence type="ECO:0008006" key="7">
    <source>
        <dbReference type="Google" id="ProtNLM"/>
    </source>
</evidence>
<comment type="caution">
    <text evidence="5">The sequence shown here is derived from an EMBL/GenBank/DDBJ whole genome shotgun (WGS) entry which is preliminary data.</text>
</comment>
<keyword evidence="2" id="KW-0521">NADP</keyword>
<dbReference type="GO" id="GO:0016491">
    <property type="term" value="F:oxidoreductase activity"/>
    <property type="evidence" value="ECO:0007669"/>
    <property type="project" value="UniProtKB-KW"/>
</dbReference>
<sequence>MSPYSYETTAEEVANDLKPQIAGKTILVTGVSPKGLGAAFAEIIAQYGPECIILATRDLSKAEETALAIKATGPSVRTHSVELDLASLDQVRKAATKIQSFGEKIDVIVNNAAIMASPYFKTVDGIEGQFAVNYLGHFLLTNLLLPDMLARNVPIRIVNVSSNGCRYGPVRFGDLDFSDGKHYNRWISYGQSKSASMLYTKALAEKLGQRNVHAFSLHPGVIMTNLGRSVAMEEFAELGEKIPQSNIERELDKVQGHAHYWNQSFGFKSPSQGVATHVFAAFSPEIEKSNGAYLTNCKVKDVKHVYCWTRDSVDAERLWELSEKLVGQEFTF</sequence>